<sequence length="539" mass="55147">MKLLTAVLVLLVSTNYVIGAGDSSNSAVPTVAPVDTTPAAATSPAASPETSAATVPGSTVPAGTGSTIPAGTGSTAPPGTGSTAPAGTGSTVTDSGNTGTPTGVPTTTPKPLELSTFPVSNDVNVLDAKLILQQAVQLDQQINALNDYLIKAQNDTDPAKSPLFDQLNAFSHNITAQNKTLQGYISQLQNLSASQFALDQRVSSAASTFVCFSQSSCVTDVPTTPEPTSPGPTQPVKPCNNTNLKTDSDFSITKSYTFASKPNVALCSIKVLASNQANNVSVTINATFTGPDAYVKLNETRTLQSATINGSITNYVFQGFQEVDVYYFSGPRSTVQFNFTYQEVNNCLLNCTGSNGECKVSQSGVQYCECKKCQFTGDFCEVTLAHPCQSKQKRVCGENSDPKYGNCYKNICSDSCYSCACSPGAEVNGTDQKCTQPSPGWSPPVAPTGPTVCPTTAAPSTTTALLTSTAAPIGSSSAAPGSSVAPVSTVTSDPSDTTVSGGPSPSSSAIPIVSSSVAASSSSTAPSDAPSTATVHRKV</sequence>
<evidence type="ECO:0008006" key="5">
    <source>
        <dbReference type="Google" id="ProtNLM"/>
    </source>
</evidence>
<feature type="region of interest" description="Disordered" evidence="1">
    <location>
        <begin position="432"/>
        <end position="454"/>
    </location>
</feature>
<feature type="chain" id="PRO_5042006249" description="EGF-like domain-containing protein" evidence="2">
    <location>
        <begin position="20"/>
        <end position="539"/>
    </location>
</feature>
<feature type="signal peptide" evidence="2">
    <location>
        <begin position="1"/>
        <end position="19"/>
    </location>
</feature>
<feature type="compositionally biased region" description="Low complexity" evidence="1">
    <location>
        <begin position="69"/>
        <end position="109"/>
    </location>
</feature>
<accession>A0AAE9AGX6</accession>
<evidence type="ECO:0000256" key="1">
    <source>
        <dbReference type="SAM" id="MobiDB-lite"/>
    </source>
</evidence>
<evidence type="ECO:0000256" key="2">
    <source>
        <dbReference type="SAM" id="SignalP"/>
    </source>
</evidence>
<dbReference type="Proteomes" id="UP000827892">
    <property type="component" value="Chromosome IV"/>
</dbReference>
<keyword evidence="2" id="KW-0732">Signal</keyword>
<protein>
    <recommendedName>
        <fullName evidence="5">EGF-like domain-containing protein</fullName>
    </recommendedName>
</protein>
<feature type="region of interest" description="Disordered" evidence="1">
    <location>
        <begin position="37"/>
        <end position="113"/>
    </location>
</feature>
<feature type="region of interest" description="Disordered" evidence="1">
    <location>
        <begin position="473"/>
        <end position="539"/>
    </location>
</feature>
<proteinExistence type="predicted"/>
<feature type="compositionally biased region" description="Low complexity" evidence="1">
    <location>
        <begin position="37"/>
        <end position="56"/>
    </location>
</feature>
<evidence type="ECO:0000313" key="3">
    <source>
        <dbReference type="EMBL" id="ULT94791.1"/>
    </source>
</evidence>
<gene>
    <name evidence="3" type="ORF">L3Y34_003914</name>
</gene>
<dbReference type="EMBL" id="CP090894">
    <property type="protein sequence ID" value="ULT94791.1"/>
    <property type="molecule type" value="Genomic_DNA"/>
</dbReference>
<name>A0AAE9AGX6_CAEBR</name>
<organism evidence="3 4">
    <name type="scientific">Caenorhabditis briggsae</name>
    <dbReference type="NCBI Taxonomy" id="6238"/>
    <lineage>
        <taxon>Eukaryota</taxon>
        <taxon>Metazoa</taxon>
        <taxon>Ecdysozoa</taxon>
        <taxon>Nematoda</taxon>
        <taxon>Chromadorea</taxon>
        <taxon>Rhabditida</taxon>
        <taxon>Rhabditina</taxon>
        <taxon>Rhabditomorpha</taxon>
        <taxon>Rhabditoidea</taxon>
        <taxon>Rhabditidae</taxon>
        <taxon>Peloderinae</taxon>
        <taxon>Caenorhabditis</taxon>
    </lineage>
</organism>
<evidence type="ECO:0000313" key="4">
    <source>
        <dbReference type="Proteomes" id="UP000827892"/>
    </source>
</evidence>
<dbReference type="AlphaFoldDB" id="A0AAE9AGX6"/>
<reference evidence="3 4" key="1">
    <citation type="submission" date="2022-05" db="EMBL/GenBank/DDBJ databases">
        <title>Chromosome-level reference genomes for two strains of Caenorhabditis briggsae: an improved platform for comparative genomics.</title>
        <authorList>
            <person name="Stevens L."/>
            <person name="Andersen E.C."/>
        </authorList>
    </citation>
    <scope>NUCLEOTIDE SEQUENCE [LARGE SCALE GENOMIC DNA]</scope>
    <source>
        <strain evidence="3">QX1410_ONT</strain>
        <tissue evidence="3">Whole-organism</tissue>
    </source>
</reference>